<dbReference type="SUPFAM" id="SSF82114">
    <property type="entry name" value="Riboflavin kinase-like"/>
    <property type="match status" value="1"/>
</dbReference>
<dbReference type="EC" id="2.7.1.26" evidence="14"/>
<evidence type="ECO:0000313" key="16">
    <source>
        <dbReference type="EMBL" id="MBN4077364.1"/>
    </source>
</evidence>
<comment type="caution">
    <text evidence="16">The sequence shown here is derived from an EMBL/GenBank/DDBJ whole genome shotgun (WGS) entry which is preliminary data.</text>
</comment>
<dbReference type="PANTHER" id="PTHR22749">
    <property type="entry name" value="RIBOFLAVIN KINASE/FMN ADENYLYLTRANSFERASE"/>
    <property type="match status" value="1"/>
</dbReference>
<accession>A0ABS3AVW6</accession>
<comment type="catalytic activity">
    <reaction evidence="12 14">
        <text>riboflavin + ATP = FMN + ADP + H(+)</text>
        <dbReference type="Rhea" id="RHEA:14357"/>
        <dbReference type="ChEBI" id="CHEBI:15378"/>
        <dbReference type="ChEBI" id="CHEBI:30616"/>
        <dbReference type="ChEBI" id="CHEBI:57986"/>
        <dbReference type="ChEBI" id="CHEBI:58210"/>
        <dbReference type="ChEBI" id="CHEBI:456216"/>
        <dbReference type="EC" id="2.7.1.26"/>
    </reaction>
</comment>
<feature type="domain" description="Riboflavin kinase" evidence="15">
    <location>
        <begin position="183"/>
        <end position="309"/>
    </location>
</feature>
<comment type="pathway">
    <text evidence="1 14">Cofactor biosynthesis; FAD biosynthesis; FAD from FMN: step 1/1.</text>
</comment>
<keyword evidence="17" id="KW-1185">Reference proteome</keyword>
<evidence type="ECO:0000256" key="9">
    <source>
        <dbReference type="ARBA" id="ARBA00022827"/>
    </source>
</evidence>
<gene>
    <name evidence="16" type="ORF">JYT19_00465</name>
</gene>
<comment type="catalytic activity">
    <reaction evidence="13 14">
        <text>FMN + ATP + H(+) = FAD + diphosphate</text>
        <dbReference type="Rhea" id="RHEA:17237"/>
        <dbReference type="ChEBI" id="CHEBI:15378"/>
        <dbReference type="ChEBI" id="CHEBI:30616"/>
        <dbReference type="ChEBI" id="CHEBI:33019"/>
        <dbReference type="ChEBI" id="CHEBI:57692"/>
        <dbReference type="ChEBI" id="CHEBI:58210"/>
        <dbReference type="EC" id="2.7.7.2"/>
    </reaction>
</comment>
<dbReference type="PANTHER" id="PTHR22749:SF6">
    <property type="entry name" value="RIBOFLAVIN KINASE"/>
    <property type="match status" value="1"/>
</dbReference>
<sequence>MDVFKGYKNVPKEFMGSCVAIGNFDGMHLGHQELLKVAKKNAKKLVTHSLVYTFEPHPSQVLSGGKKLPLIFTKEQKIQSLENYGMSGAVFEPFNNDFAKISAEDFVNEILINSLKVAAIVVGENFTFGYKAKGNVKLLKQILAKKGVLLNIVSPILVSSSVCSSTFIRKFILQGEVEKASKMLSQPYLLAGVVVKGHGRGKKLNIPSANLKTNNELVPKNGVYATRVEIENDNKKYLGATNIGFKPTFNNNEELSIETHILDFAANIYGKKIKLSFLKKIRDEKRFSSSAELVKQINKDILTIKKVNY</sequence>
<dbReference type="Proteomes" id="UP000765003">
    <property type="component" value="Unassembled WGS sequence"/>
</dbReference>
<evidence type="ECO:0000256" key="1">
    <source>
        <dbReference type="ARBA" id="ARBA00004726"/>
    </source>
</evidence>
<dbReference type="SMART" id="SM00904">
    <property type="entry name" value="Flavokinase"/>
    <property type="match status" value="1"/>
</dbReference>
<keyword evidence="4 14" id="KW-0288">FMN</keyword>
<evidence type="ECO:0000256" key="12">
    <source>
        <dbReference type="ARBA" id="ARBA00047880"/>
    </source>
</evidence>
<evidence type="ECO:0000256" key="3">
    <source>
        <dbReference type="ARBA" id="ARBA00022630"/>
    </source>
</evidence>
<evidence type="ECO:0000259" key="15">
    <source>
        <dbReference type="SMART" id="SM00904"/>
    </source>
</evidence>
<organism evidence="16 17">
    <name type="scientific">Sulfobacillus acidophilus</name>
    <dbReference type="NCBI Taxonomy" id="53633"/>
    <lineage>
        <taxon>Bacteria</taxon>
        <taxon>Bacillati</taxon>
        <taxon>Bacillota</taxon>
        <taxon>Clostridia</taxon>
        <taxon>Eubacteriales</taxon>
        <taxon>Clostridiales Family XVII. Incertae Sedis</taxon>
        <taxon>Sulfobacillus</taxon>
    </lineage>
</organism>
<keyword evidence="5 14" id="KW-0808">Transferase</keyword>
<evidence type="ECO:0000313" key="17">
    <source>
        <dbReference type="Proteomes" id="UP000765003"/>
    </source>
</evidence>
<protein>
    <recommendedName>
        <fullName evidence="14">Riboflavin biosynthesis protein</fullName>
    </recommendedName>
    <domain>
        <recommendedName>
            <fullName evidence="14">Riboflavin kinase</fullName>
            <ecNumber evidence="14">2.7.1.26</ecNumber>
        </recommendedName>
        <alternativeName>
            <fullName evidence="14">Flavokinase</fullName>
        </alternativeName>
    </domain>
    <domain>
        <recommendedName>
            <fullName evidence="14">FMN adenylyltransferase</fullName>
            <ecNumber evidence="14">2.7.7.2</ecNumber>
        </recommendedName>
        <alternativeName>
            <fullName evidence="14">FAD pyrophosphorylase</fullName>
        </alternativeName>
        <alternativeName>
            <fullName evidence="14">FAD synthase</fullName>
        </alternativeName>
    </domain>
</protein>
<dbReference type="Pfam" id="PF01687">
    <property type="entry name" value="Flavokinase"/>
    <property type="match status" value="1"/>
</dbReference>
<dbReference type="InterPro" id="IPR023465">
    <property type="entry name" value="Riboflavin_kinase_dom_sf"/>
</dbReference>
<dbReference type="CDD" id="cd02064">
    <property type="entry name" value="FAD_synthetase_N"/>
    <property type="match status" value="1"/>
</dbReference>
<evidence type="ECO:0000256" key="6">
    <source>
        <dbReference type="ARBA" id="ARBA00022695"/>
    </source>
</evidence>
<evidence type="ECO:0000256" key="7">
    <source>
        <dbReference type="ARBA" id="ARBA00022741"/>
    </source>
</evidence>
<dbReference type="EMBL" id="JAFITA010000004">
    <property type="protein sequence ID" value="MBN4077364.1"/>
    <property type="molecule type" value="Genomic_DNA"/>
</dbReference>
<comment type="pathway">
    <text evidence="2 14">Cofactor biosynthesis; FMN biosynthesis; FMN from riboflavin (ATP route): step 1/1.</text>
</comment>
<dbReference type="NCBIfam" id="TIGR00083">
    <property type="entry name" value="ribF"/>
    <property type="match status" value="1"/>
</dbReference>
<dbReference type="InterPro" id="IPR014729">
    <property type="entry name" value="Rossmann-like_a/b/a_fold"/>
</dbReference>
<evidence type="ECO:0000256" key="14">
    <source>
        <dbReference type="PIRNR" id="PIRNR004491"/>
    </source>
</evidence>
<proteinExistence type="inferred from homology"/>
<dbReference type="SUPFAM" id="SSF52374">
    <property type="entry name" value="Nucleotidylyl transferase"/>
    <property type="match status" value="1"/>
</dbReference>
<keyword evidence="3 14" id="KW-0285">Flavoprotein</keyword>
<name>A0ABS3AVW6_9FIRM</name>
<dbReference type="NCBIfam" id="NF004160">
    <property type="entry name" value="PRK05627.1-3"/>
    <property type="match status" value="1"/>
</dbReference>
<keyword evidence="8 14" id="KW-0418">Kinase</keyword>
<keyword evidence="10 14" id="KW-0067">ATP-binding</keyword>
<evidence type="ECO:0000256" key="10">
    <source>
        <dbReference type="ARBA" id="ARBA00022840"/>
    </source>
</evidence>
<comment type="similarity">
    <text evidence="14">Belongs to the ribF family.</text>
</comment>
<dbReference type="InterPro" id="IPR015865">
    <property type="entry name" value="Riboflavin_kinase_bac/euk"/>
</dbReference>
<dbReference type="GO" id="GO:0008531">
    <property type="term" value="F:riboflavin kinase activity"/>
    <property type="evidence" value="ECO:0007669"/>
    <property type="project" value="UniProtKB-EC"/>
</dbReference>
<keyword evidence="7 14" id="KW-0547">Nucleotide-binding</keyword>
<evidence type="ECO:0000256" key="5">
    <source>
        <dbReference type="ARBA" id="ARBA00022679"/>
    </source>
</evidence>
<dbReference type="InterPro" id="IPR002606">
    <property type="entry name" value="Riboflavin_kinase_bac"/>
</dbReference>
<evidence type="ECO:0000256" key="11">
    <source>
        <dbReference type="ARBA" id="ARBA00023268"/>
    </source>
</evidence>
<keyword evidence="6 14" id="KW-0548">Nucleotidyltransferase</keyword>
<dbReference type="InterPro" id="IPR015864">
    <property type="entry name" value="FAD_synthase"/>
</dbReference>
<evidence type="ECO:0000256" key="4">
    <source>
        <dbReference type="ARBA" id="ARBA00022643"/>
    </source>
</evidence>
<dbReference type="InterPro" id="IPR023468">
    <property type="entry name" value="Riboflavin_kinase"/>
</dbReference>
<dbReference type="Gene3D" id="2.40.30.30">
    <property type="entry name" value="Riboflavin kinase-like"/>
    <property type="match status" value="1"/>
</dbReference>
<dbReference type="Pfam" id="PF06574">
    <property type="entry name" value="FAD_syn"/>
    <property type="match status" value="1"/>
</dbReference>
<evidence type="ECO:0000256" key="2">
    <source>
        <dbReference type="ARBA" id="ARBA00005201"/>
    </source>
</evidence>
<keyword evidence="11" id="KW-0511">Multifunctional enzyme</keyword>
<dbReference type="PIRSF" id="PIRSF004491">
    <property type="entry name" value="FAD_Synth"/>
    <property type="match status" value="1"/>
</dbReference>
<dbReference type="Gene3D" id="3.40.50.620">
    <property type="entry name" value="HUPs"/>
    <property type="match status" value="1"/>
</dbReference>
<reference evidence="16" key="1">
    <citation type="submission" date="2021-02" db="EMBL/GenBank/DDBJ databases">
        <title>Activity-based single-cell genomes from oceanic crustal fluid captures similar information to metagenomic and metatranscriptomic surveys with orders of magnitude less sampling.</title>
        <authorList>
            <person name="D'Angelo T.S."/>
            <person name="Orcutt B.N."/>
        </authorList>
    </citation>
    <scope>NUCLEOTIDE SEQUENCE [LARGE SCALE GENOMIC DNA]</scope>
    <source>
        <strain evidence="16">AH-315-E05</strain>
    </source>
</reference>
<dbReference type="GO" id="GO:0003919">
    <property type="term" value="F:FMN adenylyltransferase activity"/>
    <property type="evidence" value="ECO:0007669"/>
    <property type="project" value="UniProtKB-EC"/>
</dbReference>
<evidence type="ECO:0000256" key="8">
    <source>
        <dbReference type="ARBA" id="ARBA00022777"/>
    </source>
</evidence>
<dbReference type="NCBIfam" id="NF004162">
    <property type="entry name" value="PRK05627.1-5"/>
    <property type="match status" value="1"/>
</dbReference>
<evidence type="ECO:0000256" key="13">
    <source>
        <dbReference type="ARBA" id="ARBA00049494"/>
    </source>
</evidence>
<dbReference type="EC" id="2.7.7.2" evidence="14"/>
<keyword evidence="9 14" id="KW-0274">FAD</keyword>